<accession>A0ABV7P9K5</accession>
<comment type="caution">
    <text evidence="1">The sequence shown here is derived from an EMBL/GenBank/DDBJ whole genome shotgun (WGS) entry which is preliminary data.</text>
</comment>
<reference evidence="2" key="1">
    <citation type="journal article" date="2019" name="Int. J. Syst. Evol. Microbiol.">
        <title>The Global Catalogue of Microorganisms (GCM) 10K type strain sequencing project: providing services to taxonomists for standard genome sequencing and annotation.</title>
        <authorList>
            <consortium name="The Broad Institute Genomics Platform"/>
            <consortium name="The Broad Institute Genome Sequencing Center for Infectious Disease"/>
            <person name="Wu L."/>
            <person name="Ma J."/>
        </authorList>
    </citation>
    <scope>NUCLEOTIDE SEQUENCE [LARGE SCALE GENOMIC DNA]</scope>
    <source>
        <strain evidence="2">CGMCC 4.7676</strain>
    </source>
</reference>
<dbReference type="RefSeq" id="WP_378244291.1">
    <property type="nucleotide sequence ID" value="NZ_JBHRWK010000070.1"/>
</dbReference>
<evidence type="ECO:0000313" key="2">
    <source>
        <dbReference type="Proteomes" id="UP001595645"/>
    </source>
</evidence>
<proteinExistence type="predicted"/>
<organism evidence="1 2">
    <name type="scientific">Amycolatopsis speibonae</name>
    <dbReference type="NCBI Taxonomy" id="1450224"/>
    <lineage>
        <taxon>Bacteria</taxon>
        <taxon>Bacillati</taxon>
        <taxon>Actinomycetota</taxon>
        <taxon>Actinomycetes</taxon>
        <taxon>Pseudonocardiales</taxon>
        <taxon>Pseudonocardiaceae</taxon>
        <taxon>Amycolatopsis</taxon>
    </lineage>
</organism>
<protein>
    <submittedName>
        <fullName evidence="1">Uncharacterized protein</fullName>
    </submittedName>
</protein>
<gene>
    <name evidence="1" type="ORF">ACFOSH_34740</name>
</gene>
<dbReference type="InterPro" id="IPR000415">
    <property type="entry name" value="Nitroreductase-like"/>
</dbReference>
<dbReference type="Proteomes" id="UP001595645">
    <property type="component" value="Unassembled WGS sequence"/>
</dbReference>
<evidence type="ECO:0000313" key="1">
    <source>
        <dbReference type="EMBL" id="MFC3454619.1"/>
    </source>
</evidence>
<dbReference type="SUPFAM" id="SSF55469">
    <property type="entry name" value="FMN-dependent nitroreductase-like"/>
    <property type="match status" value="1"/>
</dbReference>
<keyword evidence="2" id="KW-1185">Reference proteome</keyword>
<sequence>MLLDAQRWVIVRAEAIPTMAKYGHLTTEAVMRPARHLVDNLGRVPALAIPRMVGRPPSGPVILNGYYGSAYPGIWSFQLALRSKGLGSSMCAYHLPTREAEVAEPLGIPGDVAQINLLAVA</sequence>
<name>A0ABV7P9K5_9PSEU</name>
<dbReference type="EMBL" id="JBHRWK010000070">
    <property type="protein sequence ID" value="MFC3454619.1"/>
    <property type="molecule type" value="Genomic_DNA"/>
</dbReference>